<keyword evidence="4 6" id="KW-1133">Transmembrane helix</keyword>
<proteinExistence type="inferred from homology"/>
<evidence type="ECO:0000256" key="1">
    <source>
        <dbReference type="ARBA" id="ARBA00004141"/>
    </source>
</evidence>
<comment type="similarity">
    <text evidence="2">Belongs to the EamA transporter family.</text>
</comment>
<dbReference type="InterPro" id="IPR000620">
    <property type="entry name" value="EamA_dom"/>
</dbReference>
<dbReference type="PANTHER" id="PTHR32322">
    <property type="entry name" value="INNER MEMBRANE TRANSPORTER"/>
    <property type="match status" value="1"/>
</dbReference>
<dbReference type="SUPFAM" id="SSF103481">
    <property type="entry name" value="Multidrug resistance efflux transporter EmrE"/>
    <property type="match status" value="2"/>
</dbReference>
<evidence type="ECO:0000256" key="4">
    <source>
        <dbReference type="ARBA" id="ARBA00022989"/>
    </source>
</evidence>
<feature type="transmembrane region" description="Helical" evidence="6">
    <location>
        <begin position="163"/>
        <end position="183"/>
    </location>
</feature>
<feature type="transmembrane region" description="Helical" evidence="6">
    <location>
        <begin position="19"/>
        <end position="40"/>
    </location>
</feature>
<accession>A0A8J7RL29</accession>
<feature type="transmembrane region" description="Helical" evidence="6">
    <location>
        <begin position="132"/>
        <end position="151"/>
    </location>
</feature>
<feature type="transmembrane region" description="Helical" evidence="6">
    <location>
        <begin position="46"/>
        <end position="66"/>
    </location>
</feature>
<evidence type="ECO:0000259" key="7">
    <source>
        <dbReference type="Pfam" id="PF00892"/>
    </source>
</evidence>
<dbReference type="RefSeq" id="WP_209336397.1">
    <property type="nucleotide sequence ID" value="NZ_JAGIYY010000007.1"/>
</dbReference>
<feature type="transmembrane region" description="Helical" evidence="6">
    <location>
        <begin position="106"/>
        <end position="125"/>
    </location>
</feature>
<organism evidence="8 9">
    <name type="scientific">Tianweitania sediminis</name>
    <dbReference type="NCBI Taxonomy" id="1502156"/>
    <lineage>
        <taxon>Bacteria</taxon>
        <taxon>Pseudomonadati</taxon>
        <taxon>Pseudomonadota</taxon>
        <taxon>Alphaproteobacteria</taxon>
        <taxon>Hyphomicrobiales</taxon>
        <taxon>Phyllobacteriaceae</taxon>
        <taxon>Tianweitania</taxon>
    </lineage>
</organism>
<dbReference type="AlphaFoldDB" id="A0A8J7RL29"/>
<keyword evidence="9" id="KW-1185">Reference proteome</keyword>
<dbReference type="Pfam" id="PF00892">
    <property type="entry name" value="EamA"/>
    <property type="match status" value="2"/>
</dbReference>
<dbReference type="PANTHER" id="PTHR32322:SF2">
    <property type="entry name" value="EAMA DOMAIN-CONTAINING PROTEIN"/>
    <property type="match status" value="1"/>
</dbReference>
<evidence type="ECO:0000256" key="6">
    <source>
        <dbReference type="SAM" id="Phobius"/>
    </source>
</evidence>
<protein>
    <submittedName>
        <fullName evidence="8">DMT family transporter</fullName>
    </submittedName>
</protein>
<evidence type="ECO:0000256" key="5">
    <source>
        <dbReference type="ARBA" id="ARBA00023136"/>
    </source>
</evidence>
<feature type="transmembrane region" description="Helical" evidence="6">
    <location>
        <begin position="78"/>
        <end position="100"/>
    </location>
</feature>
<keyword evidence="3 6" id="KW-0812">Transmembrane</keyword>
<feature type="transmembrane region" description="Helical" evidence="6">
    <location>
        <begin position="190"/>
        <end position="211"/>
    </location>
</feature>
<feature type="transmembrane region" description="Helical" evidence="6">
    <location>
        <begin position="279"/>
        <end position="297"/>
    </location>
</feature>
<comment type="caution">
    <text evidence="8">The sequence shown here is derived from an EMBL/GenBank/DDBJ whole genome shotgun (WGS) entry which is preliminary data.</text>
</comment>
<feature type="domain" description="EamA" evidence="7">
    <location>
        <begin position="162"/>
        <end position="296"/>
    </location>
</feature>
<dbReference type="InterPro" id="IPR050638">
    <property type="entry name" value="AA-Vitamin_Transporters"/>
</dbReference>
<dbReference type="GO" id="GO:0016020">
    <property type="term" value="C:membrane"/>
    <property type="evidence" value="ECO:0007669"/>
    <property type="project" value="UniProtKB-SubCell"/>
</dbReference>
<keyword evidence="5 6" id="KW-0472">Membrane</keyword>
<evidence type="ECO:0000256" key="3">
    <source>
        <dbReference type="ARBA" id="ARBA00022692"/>
    </source>
</evidence>
<feature type="transmembrane region" description="Helical" evidence="6">
    <location>
        <begin position="223"/>
        <end position="244"/>
    </location>
</feature>
<sequence>MSSGTATVQRFGKPGATEFILLGVLSTAWGSSYMFTKVAVAEFSPISLVAIRIFIAAIIMCCILTARNGWPRLTRRDLAAFAFLGFIANALPLTLIATSVSYVDSSVPAVTMALVPLITACFGILRKEYPDWRNVLGIIVGLAGILALFGPDAFTSFGSSAKGLLAASSAAVVFAASLFGMALVRHHNSFTTTTLILIFATFWMIPVALLVDGLPPHLPTHAVMGAVLVLATLNTAMGNLLLFALVSRAGPAFTSYNNYLAPVAAVTCGVAFLGEALTLRAVVGIILVLLGVAISTLRRRAGA</sequence>
<comment type="subcellular location">
    <subcellularLocation>
        <location evidence="1">Membrane</location>
        <topology evidence="1">Multi-pass membrane protein</topology>
    </subcellularLocation>
</comment>
<feature type="transmembrane region" description="Helical" evidence="6">
    <location>
        <begin position="256"/>
        <end position="273"/>
    </location>
</feature>
<evidence type="ECO:0000256" key="2">
    <source>
        <dbReference type="ARBA" id="ARBA00007362"/>
    </source>
</evidence>
<feature type="domain" description="EamA" evidence="7">
    <location>
        <begin position="21"/>
        <end position="148"/>
    </location>
</feature>
<dbReference type="InterPro" id="IPR037185">
    <property type="entry name" value="EmrE-like"/>
</dbReference>
<gene>
    <name evidence="8" type="ORF">J5Y06_17070</name>
</gene>
<evidence type="ECO:0000313" key="9">
    <source>
        <dbReference type="Proteomes" id="UP000666240"/>
    </source>
</evidence>
<name>A0A8J7RL29_9HYPH</name>
<dbReference type="Proteomes" id="UP000666240">
    <property type="component" value="Unassembled WGS sequence"/>
</dbReference>
<dbReference type="EMBL" id="JAGIYY010000007">
    <property type="protein sequence ID" value="MBP0440366.1"/>
    <property type="molecule type" value="Genomic_DNA"/>
</dbReference>
<reference evidence="8" key="1">
    <citation type="submission" date="2021-03" db="EMBL/GenBank/DDBJ databases">
        <title>Genome sequencing and assembly of Tianweitania sediminis.</title>
        <authorList>
            <person name="Chhetri G."/>
        </authorList>
    </citation>
    <scope>NUCLEOTIDE SEQUENCE</scope>
    <source>
        <strain evidence="8">Z8</strain>
    </source>
</reference>
<evidence type="ECO:0000313" key="8">
    <source>
        <dbReference type="EMBL" id="MBP0440366.1"/>
    </source>
</evidence>